<comment type="similarity">
    <text evidence="1 2">Belongs to the UPF0102 family.</text>
</comment>
<gene>
    <name evidence="3" type="ORF">GCM10010909_04610</name>
</gene>
<proteinExistence type="inferred from homology"/>
<dbReference type="Pfam" id="PF02021">
    <property type="entry name" value="UPF0102"/>
    <property type="match status" value="1"/>
</dbReference>
<evidence type="ECO:0000313" key="3">
    <source>
        <dbReference type="EMBL" id="GLR65783.1"/>
    </source>
</evidence>
<dbReference type="PANTHER" id="PTHR34039:SF1">
    <property type="entry name" value="UPF0102 PROTEIN YRAN"/>
    <property type="match status" value="1"/>
</dbReference>
<dbReference type="SUPFAM" id="SSF52980">
    <property type="entry name" value="Restriction endonuclease-like"/>
    <property type="match status" value="1"/>
</dbReference>
<dbReference type="PANTHER" id="PTHR34039">
    <property type="entry name" value="UPF0102 PROTEIN YRAN"/>
    <property type="match status" value="1"/>
</dbReference>
<evidence type="ECO:0000256" key="2">
    <source>
        <dbReference type="HAMAP-Rule" id="MF_00048"/>
    </source>
</evidence>
<keyword evidence="4" id="KW-1185">Reference proteome</keyword>
<dbReference type="EMBL" id="BSOS01000007">
    <property type="protein sequence ID" value="GLR65783.1"/>
    <property type="molecule type" value="Genomic_DNA"/>
</dbReference>
<dbReference type="Gene3D" id="3.40.1350.10">
    <property type="match status" value="1"/>
</dbReference>
<dbReference type="RefSeq" id="WP_284256308.1">
    <property type="nucleotide sequence ID" value="NZ_BSOS01000007.1"/>
</dbReference>
<dbReference type="HAMAP" id="MF_00048">
    <property type="entry name" value="UPF0102"/>
    <property type="match status" value="1"/>
</dbReference>
<protein>
    <recommendedName>
        <fullName evidence="2">UPF0102 protein GCM10010909_04610</fullName>
    </recommendedName>
</protein>
<evidence type="ECO:0000313" key="4">
    <source>
        <dbReference type="Proteomes" id="UP001156641"/>
    </source>
</evidence>
<organism evidence="3 4">
    <name type="scientific">Acidocella aquatica</name>
    <dbReference type="NCBI Taxonomy" id="1922313"/>
    <lineage>
        <taxon>Bacteria</taxon>
        <taxon>Pseudomonadati</taxon>
        <taxon>Pseudomonadota</taxon>
        <taxon>Alphaproteobacteria</taxon>
        <taxon>Acetobacterales</taxon>
        <taxon>Acidocellaceae</taxon>
        <taxon>Acidocella</taxon>
    </lineage>
</organism>
<sequence length="117" mass="12857">MKRRAAESLGRVAEDEVALHWQNKGFGILAQRLRTGAGEIDLVVANAEVLVFVEVKARRTMAQAAYAVSPRQQARLLEAAGVALATHEGWERPCTRFDVALVYPGGVSHIEDAIRYN</sequence>
<dbReference type="Proteomes" id="UP001156641">
    <property type="component" value="Unassembled WGS sequence"/>
</dbReference>
<dbReference type="InterPro" id="IPR003509">
    <property type="entry name" value="UPF0102_YraN-like"/>
</dbReference>
<reference evidence="4" key="1">
    <citation type="journal article" date="2019" name="Int. J. Syst. Evol. Microbiol.">
        <title>The Global Catalogue of Microorganisms (GCM) 10K type strain sequencing project: providing services to taxonomists for standard genome sequencing and annotation.</title>
        <authorList>
            <consortium name="The Broad Institute Genomics Platform"/>
            <consortium name="The Broad Institute Genome Sequencing Center for Infectious Disease"/>
            <person name="Wu L."/>
            <person name="Ma J."/>
        </authorList>
    </citation>
    <scope>NUCLEOTIDE SEQUENCE [LARGE SCALE GENOMIC DNA]</scope>
    <source>
        <strain evidence="4">NBRC 112502</strain>
    </source>
</reference>
<accession>A0ABQ6A2F1</accession>
<dbReference type="InterPro" id="IPR011856">
    <property type="entry name" value="tRNA_endonuc-like_dom_sf"/>
</dbReference>
<comment type="caution">
    <text evidence="3">The sequence shown here is derived from an EMBL/GenBank/DDBJ whole genome shotgun (WGS) entry which is preliminary data.</text>
</comment>
<name>A0ABQ6A2F1_9PROT</name>
<dbReference type="InterPro" id="IPR011335">
    <property type="entry name" value="Restrct_endonuc-II-like"/>
</dbReference>
<evidence type="ECO:0000256" key="1">
    <source>
        <dbReference type="ARBA" id="ARBA00006738"/>
    </source>
</evidence>